<dbReference type="Gene3D" id="1.10.10.10">
    <property type="entry name" value="Winged helix-like DNA-binding domain superfamily/Winged helix DNA-binding domain"/>
    <property type="match status" value="1"/>
</dbReference>
<keyword evidence="5" id="KW-0238">DNA-binding</keyword>
<dbReference type="AlphaFoldDB" id="A0A8J3XQ50"/>
<comment type="similarity">
    <text evidence="1">Belongs to the sigma-70 factor family. ECF subfamily.</text>
</comment>
<dbReference type="Gene3D" id="3.10.450.50">
    <property type="match status" value="1"/>
</dbReference>
<dbReference type="SUPFAM" id="SSF54427">
    <property type="entry name" value="NTF2-like"/>
    <property type="match status" value="1"/>
</dbReference>
<dbReference type="Proteomes" id="UP000644610">
    <property type="component" value="Unassembled WGS sequence"/>
</dbReference>
<dbReference type="InterPro" id="IPR013325">
    <property type="entry name" value="RNA_pol_sigma_r2"/>
</dbReference>
<dbReference type="EMBL" id="BOOQ01000037">
    <property type="protein sequence ID" value="GII48890.1"/>
    <property type="molecule type" value="Genomic_DNA"/>
</dbReference>
<keyword evidence="9" id="KW-0240">DNA-directed RNA polymerase</keyword>
<evidence type="ECO:0000256" key="1">
    <source>
        <dbReference type="ARBA" id="ARBA00010641"/>
    </source>
</evidence>
<evidence type="ECO:0000256" key="6">
    <source>
        <dbReference type="ARBA" id="ARBA00023163"/>
    </source>
</evidence>
<feature type="domain" description="RNA polymerase sigma-70 region 2" evidence="7">
    <location>
        <begin position="27"/>
        <end position="91"/>
    </location>
</feature>
<accession>A0A8J3XQ50</accession>
<dbReference type="InterPro" id="IPR032710">
    <property type="entry name" value="NTF2-like_dom_sf"/>
</dbReference>
<keyword evidence="3" id="KW-0805">Transcription regulation</keyword>
<evidence type="ECO:0000313" key="9">
    <source>
        <dbReference type="EMBL" id="GII48890.1"/>
    </source>
</evidence>
<evidence type="ECO:0000259" key="8">
    <source>
        <dbReference type="Pfam" id="PF08281"/>
    </source>
</evidence>
<dbReference type="PANTHER" id="PTHR43133:SF8">
    <property type="entry name" value="RNA POLYMERASE SIGMA FACTOR HI_1459-RELATED"/>
    <property type="match status" value="1"/>
</dbReference>
<reference evidence="9" key="1">
    <citation type="submission" date="2021-01" db="EMBL/GenBank/DDBJ databases">
        <title>Whole genome shotgun sequence of Planotetraspora silvatica NBRC 100141.</title>
        <authorList>
            <person name="Komaki H."/>
            <person name="Tamura T."/>
        </authorList>
    </citation>
    <scope>NUCLEOTIDE SEQUENCE</scope>
    <source>
        <strain evidence="9">NBRC 100141</strain>
    </source>
</reference>
<protein>
    <submittedName>
        <fullName evidence="9">DNA-directed RNA polymerase sigma-70 factor</fullName>
    </submittedName>
</protein>
<sequence>MGNVVPADADLVREAQSGDVHALGLLLARHQAGMRAVALSILGYGPDAEDAVQEAALIALRRIGDVRDPAALAPWLRAVVRNACRMQIRTRTPVPVGDLEALAPPRDELDLERLLDRYAMRDWVWHAVGELSPDLRLVMMLRYFTEVTAYQHIAELCAIPVGTVRSRLSQARAKLSEALLATASRAHDDVTALTDACRREAEETLRAAHHGSFAQALAALWSPEVEVTWPQGKRTKGFDYLVTAMERDLGDGVRHRLANVVAGREMVIWENDLINPPDDPFHCPPAVVWVNFLEAGRVRRVRLFHPVR</sequence>
<comment type="subunit">
    <text evidence="2">Interacts transiently with the RNA polymerase catalytic core formed by RpoA, RpoB, RpoC and RpoZ (2 alpha, 1 beta, 1 beta' and 1 omega subunit) to form the RNA polymerase holoenzyme that can initiate transcription.</text>
</comment>
<evidence type="ECO:0000256" key="5">
    <source>
        <dbReference type="ARBA" id="ARBA00023125"/>
    </source>
</evidence>
<feature type="domain" description="RNA polymerase sigma factor 70 region 4 type 2" evidence="8">
    <location>
        <begin position="122"/>
        <end position="175"/>
    </location>
</feature>
<keyword evidence="6" id="KW-0804">Transcription</keyword>
<dbReference type="CDD" id="cd06171">
    <property type="entry name" value="Sigma70_r4"/>
    <property type="match status" value="1"/>
</dbReference>
<organism evidence="9 10">
    <name type="scientific">Planotetraspora silvatica</name>
    <dbReference type="NCBI Taxonomy" id="234614"/>
    <lineage>
        <taxon>Bacteria</taxon>
        <taxon>Bacillati</taxon>
        <taxon>Actinomycetota</taxon>
        <taxon>Actinomycetes</taxon>
        <taxon>Streptosporangiales</taxon>
        <taxon>Streptosporangiaceae</taxon>
        <taxon>Planotetraspora</taxon>
    </lineage>
</organism>
<comment type="caution">
    <text evidence="9">The sequence shown here is derived from an EMBL/GenBank/DDBJ whole genome shotgun (WGS) entry which is preliminary data.</text>
</comment>
<keyword evidence="10" id="KW-1185">Reference proteome</keyword>
<gene>
    <name evidence="9" type="ORF">Psi02_53140</name>
</gene>
<dbReference type="GO" id="GO:0006352">
    <property type="term" value="P:DNA-templated transcription initiation"/>
    <property type="evidence" value="ECO:0007669"/>
    <property type="project" value="InterPro"/>
</dbReference>
<name>A0A8J3XQ50_9ACTN</name>
<dbReference type="RefSeq" id="WP_203978343.1">
    <property type="nucleotide sequence ID" value="NZ_BAAAKY010000016.1"/>
</dbReference>
<proteinExistence type="inferred from homology"/>
<keyword evidence="4" id="KW-0731">Sigma factor</keyword>
<dbReference type="InterPro" id="IPR013324">
    <property type="entry name" value="RNA_pol_sigma_r3/r4-like"/>
</dbReference>
<dbReference type="Pfam" id="PF04542">
    <property type="entry name" value="Sigma70_r2"/>
    <property type="match status" value="1"/>
</dbReference>
<dbReference type="GO" id="GO:0016987">
    <property type="term" value="F:sigma factor activity"/>
    <property type="evidence" value="ECO:0007669"/>
    <property type="project" value="UniProtKB-KW"/>
</dbReference>
<dbReference type="InterPro" id="IPR039425">
    <property type="entry name" value="RNA_pol_sigma-70-like"/>
</dbReference>
<dbReference type="GO" id="GO:0003677">
    <property type="term" value="F:DNA binding"/>
    <property type="evidence" value="ECO:0007669"/>
    <property type="project" value="UniProtKB-KW"/>
</dbReference>
<dbReference type="InterPro" id="IPR013249">
    <property type="entry name" value="RNA_pol_sigma70_r4_t2"/>
</dbReference>
<dbReference type="PANTHER" id="PTHR43133">
    <property type="entry name" value="RNA POLYMERASE ECF-TYPE SIGMA FACTO"/>
    <property type="match status" value="1"/>
</dbReference>
<evidence type="ECO:0000259" key="7">
    <source>
        <dbReference type="Pfam" id="PF04542"/>
    </source>
</evidence>
<dbReference type="Pfam" id="PF08281">
    <property type="entry name" value="Sigma70_r4_2"/>
    <property type="match status" value="1"/>
</dbReference>
<dbReference type="GO" id="GO:0000428">
    <property type="term" value="C:DNA-directed RNA polymerase complex"/>
    <property type="evidence" value="ECO:0007669"/>
    <property type="project" value="UniProtKB-KW"/>
</dbReference>
<dbReference type="NCBIfam" id="TIGR02937">
    <property type="entry name" value="sigma70-ECF"/>
    <property type="match status" value="1"/>
</dbReference>
<dbReference type="Gene3D" id="1.10.1740.10">
    <property type="match status" value="1"/>
</dbReference>
<dbReference type="SUPFAM" id="SSF88946">
    <property type="entry name" value="Sigma2 domain of RNA polymerase sigma factors"/>
    <property type="match status" value="1"/>
</dbReference>
<evidence type="ECO:0000256" key="4">
    <source>
        <dbReference type="ARBA" id="ARBA00023082"/>
    </source>
</evidence>
<evidence type="ECO:0000256" key="3">
    <source>
        <dbReference type="ARBA" id="ARBA00023015"/>
    </source>
</evidence>
<dbReference type="SUPFAM" id="SSF88659">
    <property type="entry name" value="Sigma3 and sigma4 domains of RNA polymerase sigma factors"/>
    <property type="match status" value="1"/>
</dbReference>
<dbReference type="InterPro" id="IPR014284">
    <property type="entry name" value="RNA_pol_sigma-70_dom"/>
</dbReference>
<dbReference type="InterPro" id="IPR036388">
    <property type="entry name" value="WH-like_DNA-bd_sf"/>
</dbReference>
<evidence type="ECO:0000313" key="10">
    <source>
        <dbReference type="Proteomes" id="UP000644610"/>
    </source>
</evidence>
<dbReference type="InterPro" id="IPR007627">
    <property type="entry name" value="RNA_pol_sigma70_r2"/>
</dbReference>
<evidence type="ECO:0000256" key="2">
    <source>
        <dbReference type="ARBA" id="ARBA00011344"/>
    </source>
</evidence>